<dbReference type="PANTHER" id="PTHR47288:SF1">
    <property type="entry name" value="WUSCHEL-RELATED HOMEOBOX 9"/>
    <property type="match status" value="1"/>
</dbReference>
<accession>A0A072UYM1</accession>
<reference evidence="9 11" key="1">
    <citation type="journal article" date="2011" name="Nature">
        <title>The Medicago genome provides insight into the evolution of rhizobial symbioses.</title>
        <authorList>
            <person name="Young N.D."/>
            <person name="Debelle F."/>
            <person name="Oldroyd G.E."/>
            <person name="Geurts R."/>
            <person name="Cannon S.B."/>
            <person name="Udvardi M.K."/>
            <person name="Benedito V.A."/>
            <person name="Mayer K.F."/>
            <person name="Gouzy J."/>
            <person name="Schoof H."/>
            <person name="Van de Peer Y."/>
            <person name="Proost S."/>
            <person name="Cook D.R."/>
            <person name="Meyers B.C."/>
            <person name="Spannagl M."/>
            <person name="Cheung F."/>
            <person name="De Mita S."/>
            <person name="Krishnakumar V."/>
            <person name="Gundlach H."/>
            <person name="Zhou S."/>
            <person name="Mudge J."/>
            <person name="Bharti A.K."/>
            <person name="Murray J.D."/>
            <person name="Naoumkina M.A."/>
            <person name="Rosen B."/>
            <person name="Silverstein K.A."/>
            <person name="Tang H."/>
            <person name="Rombauts S."/>
            <person name="Zhao P.X."/>
            <person name="Zhou P."/>
            <person name="Barbe V."/>
            <person name="Bardou P."/>
            <person name="Bechner M."/>
            <person name="Bellec A."/>
            <person name="Berger A."/>
            <person name="Berges H."/>
            <person name="Bidwell S."/>
            <person name="Bisseling T."/>
            <person name="Choisne N."/>
            <person name="Couloux A."/>
            <person name="Denny R."/>
            <person name="Deshpande S."/>
            <person name="Dai X."/>
            <person name="Doyle J.J."/>
            <person name="Dudez A.M."/>
            <person name="Farmer A.D."/>
            <person name="Fouteau S."/>
            <person name="Franken C."/>
            <person name="Gibelin C."/>
            <person name="Gish J."/>
            <person name="Goldstein S."/>
            <person name="Gonzalez A.J."/>
            <person name="Green P.J."/>
            <person name="Hallab A."/>
            <person name="Hartog M."/>
            <person name="Hua A."/>
            <person name="Humphray S.J."/>
            <person name="Jeong D.H."/>
            <person name="Jing Y."/>
            <person name="Jocker A."/>
            <person name="Kenton S.M."/>
            <person name="Kim D.J."/>
            <person name="Klee K."/>
            <person name="Lai H."/>
            <person name="Lang C."/>
            <person name="Lin S."/>
            <person name="Macmil S.L."/>
            <person name="Magdelenat G."/>
            <person name="Matthews L."/>
            <person name="McCorrison J."/>
            <person name="Monaghan E.L."/>
            <person name="Mun J.H."/>
            <person name="Najar F.Z."/>
            <person name="Nicholson C."/>
            <person name="Noirot C."/>
            <person name="O'Bleness M."/>
            <person name="Paule C.R."/>
            <person name="Poulain J."/>
            <person name="Prion F."/>
            <person name="Qin B."/>
            <person name="Qu C."/>
            <person name="Retzel E.F."/>
            <person name="Riddle C."/>
            <person name="Sallet E."/>
            <person name="Samain S."/>
            <person name="Samson N."/>
            <person name="Sanders I."/>
            <person name="Saurat O."/>
            <person name="Scarpelli C."/>
            <person name="Schiex T."/>
            <person name="Segurens B."/>
            <person name="Severin A.J."/>
            <person name="Sherrier D.J."/>
            <person name="Shi R."/>
            <person name="Sims S."/>
            <person name="Singer S.R."/>
            <person name="Sinharoy S."/>
            <person name="Sterck L."/>
            <person name="Viollet A."/>
            <person name="Wang B.B."/>
            <person name="Wang K."/>
            <person name="Wang M."/>
            <person name="Wang X."/>
            <person name="Warfsmann J."/>
            <person name="Weissenbach J."/>
            <person name="White D.D."/>
            <person name="White J.D."/>
            <person name="Wiley G.B."/>
            <person name="Wincker P."/>
            <person name="Xing Y."/>
            <person name="Yang L."/>
            <person name="Yao Z."/>
            <person name="Ying F."/>
            <person name="Zhai J."/>
            <person name="Zhou L."/>
            <person name="Zuber A."/>
            <person name="Denarie J."/>
            <person name="Dixon R.A."/>
            <person name="May G.D."/>
            <person name="Schwartz D.C."/>
            <person name="Rogers J."/>
            <person name="Quetier F."/>
            <person name="Town C.D."/>
            <person name="Roe B.A."/>
        </authorList>
    </citation>
    <scope>NUCLEOTIDE SEQUENCE [LARGE SCALE GENOMIC DNA]</scope>
    <source>
        <strain evidence="9">A17</strain>
        <strain evidence="10 11">cv. Jemalong A17</strain>
    </source>
</reference>
<dbReference type="GO" id="GO:0000976">
    <property type="term" value="F:transcription cis-regulatory region binding"/>
    <property type="evidence" value="ECO:0000318"/>
    <property type="project" value="GO_Central"/>
</dbReference>
<dbReference type="HOGENOM" id="CLU_1117140_0_0_1"/>
<dbReference type="GO" id="GO:0050793">
    <property type="term" value="P:regulation of developmental process"/>
    <property type="evidence" value="ECO:0007669"/>
    <property type="project" value="InterPro"/>
</dbReference>
<comment type="similarity">
    <text evidence="7">Belongs to the WUS homeobox family.</text>
</comment>
<reference evidence="9 11" key="2">
    <citation type="journal article" date="2014" name="BMC Genomics">
        <title>An improved genome release (version Mt4.0) for the model legume Medicago truncatula.</title>
        <authorList>
            <person name="Tang H."/>
            <person name="Krishnakumar V."/>
            <person name="Bidwell S."/>
            <person name="Rosen B."/>
            <person name="Chan A."/>
            <person name="Zhou S."/>
            <person name="Gentzbittel L."/>
            <person name="Childs K.L."/>
            <person name="Yandell M."/>
            <person name="Gundlach H."/>
            <person name="Mayer K.F."/>
            <person name="Schwartz D.C."/>
            <person name="Town C.D."/>
        </authorList>
    </citation>
    <scope>GENOME REANNOTATION</scope>
    <source>
        <strain evidence="9">A17</strain>
        <strain evidence="10 11">cv. Jemalong A17</strain>
    </source>
</reference>
<evidence type="ECO:0000256" key="8">
    <source>
        <dbReference type="SAM" id="MobiDB-lite"/>
    </source>
</evidence>
<proteinExistence type="inferred from homology"/>
<evidence type="ECO:0000313" key="9">
    <source>
        <dbReference type="EMBL" id="KEH30945.1"/>
    </source>
</evidence>
<evidence type="ECO:0000256" key="5">
    <source>
        <dbReference type="ARBA" id="ARBA00023163"/>
    </source>
</evidence>
<dbReference type="PANTHER" id="PTHR47288">
    <property type="entry name" value="WUSCHEL-RELATED HOMEOBOX 9"/>
    <property type="match status" value="1"/>
</dbReference>
<dbReference type="GO" id="GO:0005634">
    <property type="term" value="C:nucleus"/>
    <property type="evidence" value="ECO:0000318"/>
    <property type="project" value="GO_Central"/>
</dbReference>
<keyword evidence="1" id="KW-0217">Developmental protein</keyword>
<reference evidence="10" key="3">
    <citation type="submission" date="2015-04" db="UniProtKB">
        <authorList>
            <consortium name="EnsemblPlants"/>
        </authorList>
    </citation>
    <scope>IDENTIFICATION</scope>
    <source>
        <strain evidence="10">cv. Jemalong A17</strain>
    </source>
</reference>
<evidence type="ECO:0000256" key="6">
    <source>
        <dbReference type="ARBA" id="ARBA00023242"/>
    </source>
</evidence>
<protein>
    <recommendedName>
        <fullName evidence="12">Homeobox domain-containing protein</fullName>
    </recommendedName>
</protein>
<dbReference type="InterPro" id="IPR044557">
    <property type="entry name" value="WOX8/9-like"/>
</dbReference>
<evidence type="ECO:0008006" key="12">
    <source>
        <dbReference type="Google" id="ProtNLM"/>
    </source>
</evidence>
<dbReference type="EMBL" id="CM001220">
    <property type="protein sequence ID" value="KEH30945.1"/>
    <property type="molecule type" value="Genomic_DNA"/>
</dbReference>
<evidence type="ECO:0000313" key="11">
    <source>
        <dbReference type="Proteomes" id="UP000002051"/>
    </source>
</evidence>
<dbReference type="AlphaFoldDB" id="A0A072UYM1"/>
<evidence type="ECO:0000256" key="3">
    <source>
        <dbReference type="ARBA" id="ARBA00023125"/>
    </source>
</evidence>
<evidence type="ECO:0000256" key="7">
    <source>
        <dbReference type="ARBA" id="ARBA00024040"/>
    </source>
</evidence>
<keyword evidence="2" id="KW-0805">Transcription regulation</keyword>
<name>A0A072UYM1_MEDTR</name>
<feature type="region of interest" description="Disordered" evidence="8">
    <location>
        <begin position="229"/>
        <end position="249"/>
    </location>
</feature>
<evidence type="ECO:0000256" key="1">
    <source>
        <dbReference type="ARBA" id="ARBA00022473"/>
    </source>
</evidence>
<keyword evidence="3" id="KW-0238">DNA-binding</keyword>
<dbReference type="Proteomes" id="UP000002051">
    <property type="component" value="Chromosome 4"/>
</dbReference>
<keyword evidence="5" id="KW-0804">Transcription</keyword>
<dbReference type="GO" id="GO:0003700">
    <property type="term" value="F:DNA-binding transcription factor activity"/>
    <property type="evidence" value="ECO:0007669"/>
    <property type="project" value="InterPro"/>
</dbReference>
<evidence type="ECO:0000313" key="10">
    <source>
        <dbReference type="EnsemblPlants" id="KEH30945"/>
    </source>
</evidence>
<keyword evidence="11" id="KW-1185">Reference proteome</keyword>
<dbReference type="STRING" id="3880.A0A072UYM1"/>
<evidence type="ECO:0000256" key="2">
    <source>
        <dbReference type="ARBA" id="ARBA00023015"/>
    </source>
</evidence>
<gene>
    <name evidence="9" type="ordered locus">MTR_4g088065</name>
</gene>
<evidence type="ECO:0000256" key="4">
    <source>
        <dbReference type="ARBA" id="ARBA00023155"/>
    </source>
</evidence>
<organism evidence="9 11">
    <name type="scientific">Medicago truncatula</name>
    <name type="common">Barrel medic</name>
    <name type="synonym">Medicago tribuloides</name>
    <dbReference type="NCBI Taxonomy" id="3880"/>
    <lineage>
        <taxon>Eukaryota</taxon>
        <taxon>Viridiplantae</taxon>
        <taxon>Streptophyta</taxon>
        <taxon>Embryophyta</taxon>
        <taxon>Tracheophyta</taxon>
        <taxon>Spermatophyta</taxon>
        <taxon>Magnoliopsida</taxon>
        <taxon>eudicotyledons</taxon>
        <taxon>Gunneridae</taxon>
        <taxon>Pentapetalae</taxon>
        <taxon>rosids</taxon>
        <taxon>fabids</taxon>
        <taxon>Fabales</taxon>
        <taxon>Fabaceae</taxon>
        <taxon>Papilionoideae</taxon>
        <taxon>50 kb inversion clade</taxon>
        <taxon>NPAAA clade</taxon>
        <taxon>Hologalegina</taxon>
        <taxon>IRL clade</taxon>
        <taxon>Trifolieae</taxon>
        <taxon>Medicago</taxon>
    </lineage>
</organism>
<sequence length="249" mass="27781">MVWRQFLNRLPTKYNLSLRGVRLNSSLYCVGGCGRLETVNHILFNRAVLWSIWSESLKWLGVLAVFVEGGFERLILFKGLVAGGKTVCERLGVILVSIISSIWNARNAKEASGSGVGLISCKECGILNVDLDWRICQICFGLIDVEPAENKVKKIHEQLQGFGQVGAVNVSYWFQNRNSRSKQKKRILYNKKLKTQQNSTPCNSLPQILTPPPNSFSSDHQKASIGFSNINDVCEPKPPRSQGNTTKSI</sequence>
<dbReference type="EnsemblPlants" id="KEH30945">
    <property type="protein sequence ID" value="KEH30945"/>
    <property type="gene ID" value="MTR_4g088065"/>
</dbReference>
<keyword evidence="4" id="KW-0371">Homeobox</keyword>
<keyword evidence="6" id="KW-0539">Nucleus</keyword>